<dbReference type="AlphaFoldDB" id="A0AB35Z7X3"/>
<dbReference type="InterPro" id="IPR051533">
    <property type="entry name" value="WaaL-like"/>
</dbReference>
<proteinExistence type="predicted"/>
<reference evidence="2 3" key="2">
    <citation type="submission" date="2024-07" db="EMBL/GenBank/DDBJ databases">
        <authorList>
            <person name="Raymann K."/>
        </authorList>
    </citation>
    <scope>NUCLEOTIDE SEQUENCE [LARGE SCALE GENOMIC DNA]</scope>
    <source>
        <strain evidence="2 3">KZ19</strain>
    </source>
</reference>
<feature type="transmembrane region" description="Helical" evidence="1">
    <location>
        <begin position="160"/>
        <end position="179"/>
    </location>
</feature>
<feature type="transmembrane region" description="Helical" evidence="1">
    <location>
        <begin position="38"/>
        <end position="59"/>
    </location>
</feature>
<feature type="transmembrane region" description="Helical" evidence="1">
    <location>
        <begin position="123"/>
        <end position="140"/>
    </location>
</feature>
<gene>
    <name evidence="2" type="ORF">C3R40_016220</name>
</gene>
<feature type="transmembrane region" description="Helical" evidence="1">
    <location>
        <begin position="7"/>
        <end position="26"/>
    </location>
</feature>
<accession>A0AB35Z7X3</accession>
<keyword evidence="1" id="KW-1133">Transmembrane helix</keyword>
<evidence type="ECO:0000313" key="3">
    <source>
        <dbReference type="Proteomes" id="UP000237365"/>
    </source>
</evidence>
<feature type="transmembrane region" description="Helical" evidence="1">
    <location>
        <begin position="215"/>
        <end position="231"/>
    </location>
</feature>
<sequence length="428" mass="46796">MSIPCLKFMVMVYVSVLILLGGYIYHYDMNYFSLTFPYSLVIGVVLFALLGVGGALLFLRKAWGMTPACFFFALGAVILLLPLFYSRAEWGVLTVGRMACLFGSWIIYFILLQYRVMQHVRIAFIYTLVLAAAVGGIWLFSSPAEAAAGYAGSGGRWPDAASSLLASGLLAGWGLTVLPRFRMLRRDNERWRILLLLPLLIGLSAALGWGASQTVCLSVLLGAALLTVMFVRRYPLHCVLALLMTALGFCLAILADELNAGVRLSNAAPCCDTLLDSLALVVERPWLGWGYGRFEHGFEHLQAHALPAVARAGAARQPYNELLLWWIEGGVVALAGMLCLLAGVAALVRQTWRRERIAARLHSPAAGEEAALATSGIPLLLCAQFSYPFGLSLIQWAVLTLLLVTLDGRSRLNAGRFCRFVFARRETA</sequence>
<evidence type="ECO:0000256" key="1">
    <source>
        <dbReference type="SAM" id="Phobius"/>
    </source>
</evidence>
<dbReference type="Proteomes" id="UP000237365">
    <property type="component" value="Unassembled WGS sequence"/>
</dbReference>
<comment type="caution">
    <text evidence="2">The sequence shown here is derived from an EMBL/GenBank/DDBJ whole genome shotgun (WGS) entry which is preliminary data.</text>
</comment>
<dbReference type="GO" id="GO:0016874">
    <property type="term" value="F:ligase activity"/>
    <property type="evidence" value="ECO:0007669"/>
    <property type="project" value="UniProtKB-KW"/>
</dbReference>
<keyword evidence="1" id="KW-0812">Transmembrane</keyword>
<protein>
    <submittedName>
        <fullName evidence="2">O-antigen ligase family protein</fullName>
    </submittedName>
</protein>
<dbReference type="EMBL" id="PQGI02000002">
    <property type="protein sequence ID" value="MEX3188170.1"/>
    <property type="molecule type" value="Genomic_DNA"/>
</dbReference>
<feature type="transmembrane region" description="Helical" evidence="1">
    <location>
        <begin position="91"/>
        <end position="111"/>
    </location>
</feature>
<keyword evidence="1" id="KW-0472">Membrane</keyword>
<keyword evidence="2" id="KW-0436">Ligase</keyword>
<reference evidence="2 3" key="1">
    <citation type="submission" date="2024-07" db="EMBL/GenBank/DDBJ databases">
        <title>Making a pathogen? Evaluating the impact of protist predation on the evolution of virulence in Serratia marcescens.</title>
        <authorList>
            <person name="Hopkins H."/>
            <person name="Lopezguerra C."/>
            <person name="Lau M.-J."/>
        </authorList>
    </citation>
    <scope>NUCLEOTIDE SEQUENCE [LARGE SCALE GENOMIC DNA]</scope>
    <source>
        <strain evidence="2 3">KZ19</strain>
    </source>
</reference>
<evidence type="ECO:0000313" key="2">
    <source>
        <dbReference type="EMBL" id="MEX3188170.1"/>
    </source>
</evidence>
<dbReference type="PANTHER" id="PTHR37422">
    <property type="entry name" value="TEICHURONIC ACID BIOSYNTHESIS PROTEIN TUAE"/>
    <property type="match status" value="1"/>
</dbReference>
<feature type="transmembrane region" description="Helical" evidence="1">
    <location>
        <begin position="323"/>
        <end position="348"/>
    </location>
</feature>
<organism evidence="2 3">
    <name type="scientific">Serratia marcescens</name>
    <dbReference type="NCBI Taxonomy" id="615"/>
    <lineage>
        <taxon>Bacteria</taxon>
        <taxon>Pseudomonadati</taxon>
        <taxon>Pseudomonadota</taxon>
        <taxon>Gammaproteobacteria</taxon>
        <taxon>Enterobacterales</taxon>
        <taxon>Yersiniaceae</taxon>
        <taxon>Serratia</taxon>
    </lineage>
</organism>
<feature type="transmembrane region" description="Helical" evidence="1">
    <location>
        <begin position="66"/>
        <end position="85"/>
    </location>
</feature>
<feature type="transmembrane region" description="Helical" evidence="1">
    <location>
        <begin position="238"/>
        <end position="255"/>
    </location>
</feature>
<name>A0AB35Z7X3_SERMA</name>
<feature type="transmembrane region" description="Helical" evidence="1">
    <location>
        <begin position="191"/>
        <end position="209"/>
    </location>
</feature>
<dbReference type="RefSeq" id="WP_181006753.1">
    <property type="nucleotide sequence ID" value="NZ_PQGI02000002.1"/>
</dbReference>
<dbReference type="PANTHER" id="PTHR37422:SF13">
    <property type="entry name" value="LIPOPOLYSACCHARIDE BIOSYNTHESIS PROTEIN PA4999-RELATED"/>
    <property type="match status" value="1"/>
</dbReference>